<feature type="signal peptide" evidence="1">
    <location>
        <begin position="1"/>
        <end position="19"/>
    </location>
</feature>
<dbReference type="RefSeq" id="WP_189628493.1">
    <property type="nucleotide sequence ID" value="NZ_BNAG01000001.1"/>
</dbReference>
<dbReference type="InterPro" id="IPR038636">
    <property type="entry name" value="Wzi_sf"/>
</dbReference>
<evidence type="ECO:0000313" key="3">
    <source>
        <dbReference type="Proteomes" id="UP000658258"/>
    </source>
</evidence>
<evidence type="ECO:0008006" key="4">
    <source>
        <dbReference type="Google" id="ProtNLM"/>
    </source>
</evidence>
<keyword evidence="1" id="KW-0732">Signal</keyword>
<evidence type="ECO:0000256" key="1">
    <source>
        <dbReference type="SAM" id="SignalP"/>
    </source>
</evidence>
<dbReference type="Gene3D" id="2.40.160.130">
    <property type="entry name" value="Capsule assembly protein Wzi"/>
    <property type="match status" value="1"/>
</dbReference>
<keyword evidence="3" id="KW-1185">Reference proteome</keyword>
<dbReference type="EMBL" id="BNAG01000001">
    <property type="protein sequence ID" value="GHE52699.1"/>
    <property type="molecule type" value="Genomic_DNA"/>
</dbReference>
<gene>
    <name evidence="2" type="ORF">GCM10011340_03810</name>
</gene>
<reference evidence="3" key="1">
    <citation type="journal article" date="2019" name="Int. J. Syst. Evol. Microbiol.">
        <title>The Global Catalogue of Microorganisms (GCM) 10K type strain sequencing project: providing services to taxonomists for standard genome sequencing and annotation.</title>
        <authorList>
            <consortium name="The Broad Institute Genomics Platform"/>
            <consortium name="The Broad Institute Genome Sequencing Center for Infectious Disease"/>
            <person name="Wu L."/>
            <person name="Ma J."/>
        </authorList>
    </citation>
    <scope>NUCLEOTIDE SEQUENCE [LARGE SCALE GENOMIC DNA]</scope>
    <source>
        <strain evidence="3">CGMCC 1.15111</strain>
    </source>
</reference>
<comment type="caution">
    <text evidence="2">The sequence shown here is derived from an EMBL/GenBank/DDBJ whole genome shotgun (WGS) entry which is preliminary data.</text>
</comment>
<feature type="chain" id="PRO_5046023325" description="Capsule assembly Wzi family protein" evidence="1">
    <location>
        <begin position="20"/>
        <end position="554"/>
    </location>
</feature>
<protein>
    <recommendedName>
        <fullName evidence="4">Capsule assembly Wzi family protein</fullName>
    </recommendedName>
</protein>
<sequence>MKKTLLSALFLFLGTTLWAQNNYIPYNRDYYHLIDRFQIKYAEKGNLLQTSFKPIRRAELATFLKNISPNVEEMSLQDRFNYEFLMNDNWSLTASEYNENDKHWWNLAYERKSDLYVLKSQDFTLRINPALTFSLGKDSEEDQTLFTNTRGIEVQGDIDGRLSFYTMLTTTQARFPDYVYDYIRGNRAFPNEGFWKDGEGNTRTWDFFHGRGYLNFNLTKSIHLQAGYDKQFIGNGIRSMVLSDFSSPFLFGKITTRLGPVRYTNLFAELTEDIVFANANPGDGSYPKKFMASHRLDVNLLPNLEIGVFETIMADSANINYFNPVIFYRYIEQQQGSPDNSLVGLDFKLNLKGQYQLYGQFILDEFVISELRSGDGSWRNKFGIQLGAKYIDAFNISNLDLQAEYNVARPYFYAYERPALSYSNYRNPLAHPLGANFKEIILAGRYQPLPRLYVSGKLIYSQYGEDGNGMNYGGNVLADTDDRIGNNNIRIGQGIGTNQTYIDLTGSYMLLHNVFVDLKTIYRNKTSDLASRSSNSFISLLSLRWNLPQREHEF</sequence>
<name>A0ABQ3I427_9BACT</name>
<evidence type="ECO:0000313" key="2">
    <source>
        <dbReference type="EMBL" id="GHE52699.1"/>
    </source>
</evidence>
<accession>A0ABQ3I427</accession>
<dbReference type="Proteomes" id="UP000658258">
    <property type="component" value="Unassembled WGS sequence"/>
</dbReference>
<proteinExistence type="predicted"/>
<organism evidence="2 3">
    <name type="scientific">Roseivirga thermotolerans</name>
    <dbReference type="NCBI Taxonomy" id="1758176"/>
    <lineage>
        <taxon>Bacteria</taxon>
        <taxon>Pseudomonadati</taxon>
        <taxon>Bacteroidota</taxon>
        <taxon>Cytophagia</taxon>
        <taxon>Cytophagales</taxon>
        <taxon>Roseivirgaceae</taxon>
        <taxon>Roseivirga</taxon>
    </lineage>
</organism>